<dbReference type="InterPro" id="IPR044053">
    <property type="entry name" value="AsaB-like"/>
</dbReference>
<protein>
    <submittedName>
        <fullName evidence="3">Uncharacterized protein</fullName>
    </submittedName>
</protein>
<feature type="region of interest" description="Disordered" evidence="2">
    <location>
        <begin position="1"/>
        <end position="123"/>
    </location>
</feature>
<sequence>MLRSKQHAKANKGSPPPPPPPSQSPSDQHQQPHRNPSPRAAYQPHRRLPSISTRPRPKMTAGGNISSSPAMLSGLANVTNVEESDPETPSSQSTLKLSTDQTTSPSTGLPSSSPEPDDTDTIPHVHGDIVRSVHFYRPPRYGSPPRSVVAHANGTGVKNFGTAPIKVTLRDIRNKEHRFHLGLHSFKPLRHLTPIEYPLDLEDPTVAASIATSVSDLIKRHVTSPNKITVFSTEILKASNSMGFPTPKIAHPLQIDQTPSSALLCAERSLPPNIYSQISSGKLSMRIINVYRPLLPADQKISDHPLYVSESHSILDEDLVSVEHIHADDVGATYAVKHAEGQRFWYWSDMEPTEGFIIQVYDSMFGCDNYGEERSIRAATGFFKLMPQGYDEGWDAEWLVARALVLA</sequence>
<comment type="caution">
    <text evidence="3">The sequence shown here is derived from an EMBL/GenBank/DDBJ whole genome shotgun (WGS) entry which is preliminary data.</text>
</comment>
<dbReference type="PANTHER" id="PTHR34598:SF3">
    <property type="entry name" value="OXIDOREDUCTASE AN1597"/>
    <property type="match status" value="1"/>
</dbReference>
<dbReference type="EMBL" id="JAVHJL010000008">
    <property type="protein sequence ID" value="KAK6498324.1"/>
    <property type="molecule type" value="Genomic_DNA"/>
</dbReference>
<feature type="compositionally biased region" description="Low complexity" evidence="2">
    <location>
        <begin position="102"/>
        <end position="114"/>
    </location>
</feature>
<dbReference type="GO" id="GO:0016491">
    <property type="term" value="F:oxidoreductase activity"/>
    <property type="evidence" value="ECO:0007669"/>
    <property type="project" value="InterPro"/>
</dbReference>
<dbReference type="NCBIfam" id="NF041278">
    <property type="entry name" value="CmcJ_NvfI_EfuI"/>
    <property type="match status" value="1"/>
</dbReference>
<accession>A0AAV9W2W0</accession>
<dbReference type="AlphaFoldDB" id="A0AAV9W2W0"/>
<dbReference type="PANTHER" id="PTHR34598">
    <property type="entry name" value="BLL6449 PROTEIN"/>
    <property type="match status" value="1"/>
</dbReference>
<reference evidence="3 4" key="1">
    <citation type="submission" date="2023-08" db="EMBL/GenBank/DDBJ databases">
        <authorList>
            <person name="Palmer J.M."/>
        </authorList>
    </citation>
    <scope>NUCLEOTIDE SEQUENCE [LARGE SCALE GENOMIC DNA]</scope>
    <source>
        <strain evidence="3 4">TWF481</strain>
    </source>
</reference>
<keyword evidence="4" id="KW-1185">Reference proteome</keyword>
<feature type="compositionally biased region" description="Polar residues" evidence="2">
    <location>
        <begin position="63"/>
        <end position="101"/>
    </location>
</feature>
<proteinExistence type="inferred from homology"/>
<feature type="compositionally biased region" description="Pro residues" evidence="2">
    <location>
        <begin position="14"/>
        <end position="23"/>
    </location>
</feature>
<comment type="similarity">
    <text evidence="1">Belongs to the asaB hydroxylase/desaturase family.</text>
</comment>
<name>A0AAV9W2W0_9PEZI</name>
<dbReference type="Proteomes" id="UP001370758">
    <property type="component" value="Unassembled WGS sequence"/>
</dbReference>
<evidence type="ECO:0000313" key="4">
    <source>
        <dbReference type="Proteomes" id="UP001370758"/>
    </source>
</evidence>
<evidence type="ECO:0000313" key="3">
    <source>
        <dbReference type="EMBL" id="KAK6498324.1"/>
    </source>
</evidence>
<organism evidence="3 4">
    <name type="scientific">Arthrobotrys musiformis</name>
    <dbReference type="NCBI Taxonomy" id="47236"/>
    <lineage>
        <taxon>Eukaryota</taxon>
        <taxon>Fungi</taxon>
        <taxon>Dikarya</taxon>
        <taxon>Ascomycota</taxon>
        <taxon>Pezizomycotina</taxon>
        <taxon>Orbiliomycetes</taxon>
        <taxon>Orbiliales</taxon>
        <taxon>Orbiliaceae</taxon>
        <taxon>Arthrobotrys</taxon>
    </lineage>
</organism>
<gene>
    <name evidence="3" type="ORF">TWF481_010915</name>
</gene>
<evidence type="ECO:0000256" key="1">
    <source>
        <dbReference type="ARBA" id="ARBA00023604"/>
    </source>
</evidence>
<feature type="compositionally biased region" description="Basic residues" evidence="2">
    <location>
        <begin position="1"/>
        <end position="10"/>
    </location>
</feature>
<evidence type="ECO:0000256" key="2">
    <source>
        <dbReference type="SAM" id="MobiDB-lite"/>
    </source>
</evidence>